<evidence type="ECO:0000313" key="2">
    <source>
        <dbReference type="Proteomes" id="UP000185924"/>
    </source>
</evidence>
<dbReference type="InterPro" id="IPR043148">
    <property type="entry name" value="TagF_C"/>
</dbReference>
<reference evidence="2" key="1">
    <citation type="submission" date="2017-01" db="EMBL/GenBank/DDBJ databases">
        <authorList>
            <person name="Varghese N."/>
            <person name="Submissions S."/>
        </authorList>
    </citation>
    <scope>NUCLEOTIDE SEQUENCE [LARGE SCALE GENOMIC DNA]</scope>
    <source>
        <strain evidence="2">DM9</strain>
    </source>
</reference>
<sequence>MSITLDQLLSFESRLHPTNFKTKEGLLLWPVLRYPLFRYINDFSSNFESLKTQRSLGIKSLRLLLKAVVLQNGFKFLFVPNLKFLYFGSGVTNVRNEEGKYYNRVSDDLLLLAEKESYIIEQYNTYDFKYPRIHKQHAASVSFEIIYIFLIKSGLIRVNAQEATQISSIIHSARKTFNQLSDKDANELDKLLTKQLLKAKAQYFLFSRLFNLKKPQIIFVEDAAYGTNSYVVKAAKDRGIKVGEIQHGFVGKGHMAYNYADNVAQSTDYQQYLPDYFLTYGNFWSEEINLPSKKVAIGKPSIQINASKESSKVNQSQILFVSSGNTYQETKRVLHIIMNGLRDSDTKLIFRPHPLEMNVEEKYSELLSLGMYIDQNTNVYDSIRESQCIIGDISTVLYEALAFANKTVISYRSAQNPQVTFPDKAVTIVDIEDLNQIQVLLKVKRNDASSTEDVWSKDWQNNFKKFIESL</sequence>
<dbReference type="RefSeq" id="WP_076423078.1">
    <property type="nucleotide sequence ID" value="NZ_FTNM01000006.1"/>
</dbReference>
<dbReference type="Gene3D" id="3.40.50.12580">
    <property type="match status" value="1"/>
</dbReference>
<dbReference type="EMBL" id="FTNM01000006">
    <property type="protein sequence ID" value="SIR42323.1"/>
    <property type="molecule type" value="Genomic_DNA"/>
</dbReference>
<accession>A0A1N7ATI4</accession>
<dbReference type="Proteomes" id="UP000185924">
    <property type="component" value="Unassembled WGS sequence"/>
</dbReference>
<name>A0A1N7ATI4_9BACT</name>
<proteinExistence type="predicted"/>
<evidence type="ECO:0008006" key="3">
    <source>
        <dbReference type="Google" id="ProtNLM"/>
    </source>
</evidence>
<gene>
    <name evidence="1" type="ORF">SAMN05421545_3561</name>
</gene>
<protein>
    <recommendedName>
        <fullName evidence="3">CDP-Glycerol:Poly(Glycerophosphate) glycerophosphotransferase</fullName>
    </recommendedName>
</protein>
<dbReference type="SUPFAM" id="SSF53756">
    <property type="entry name" value="UDP-Glycosyltransferase/glycogen phosphorylase"/>
    <property type="match status" value="1"/>
</dbReference>
<keyword evidence="2" id="KW-1185">Reference proteome</keyword>
<dbReference type="AlphaFoldDB" id="A0A1N7ATI4"/>
<dbReference type="STRING" id="1077936.SAMN05421545_3561"/>
<organism evidence="1 2">
    <name type="scientific">Pontibacter lucknowensis</name>
    <dbReference type="NCBI Taxonomy" id="1077936"/>
    <lineage>
        <taxon>Bacteria</taxon>
        <taxon>Pseudomonadati</taxon>
        <taxon>Bacteroidota</taxon>
        <taxon>Cytophagia</taxon>
        <taxon>Cytophagales</taxon>
        <taxon>Hymenobacteraceae</taxon>
        <taxon>Pontibacter</taxon>
    </lineage>
</organism>
<evidence type="ECO:0000313" key="1">
    <source>
        <dbReference type="EMBL" id="SIR42323.1"/>
    </source>
</evidence>
<dbReference type="OrthoDB" id="1091582at2"/>